<evidence type="ECO:0000256" key="3">
    <source>
        <dbReference type="ARBA" id="ARBA00022692"/>
    </source>
</evidence>
<evidence type="ECO:0000313" key="8">
    <source>
        <dbReference type="EMBL" id="QUH28781.1"/>
    </source>
</evidence>
<feature type="transmembrane region" description="Helical" evidence="6">
    <location>
        <begin position="157"/>
        <end position="183"/>
    </location>
</feature>
<dbReference type="InterPro" id="IPR003838">
    <property type="entry name" value="ABC3_permease_C"/>
</dbReference>
<evidence type="ECO:0000256" key="1">
    <source>
        <dbReference type="ARBA" id="ARBA00004651"/>
    </source>
</evidence>
<feature type="transmembrane region" description="Helical" evidence="6">
    <location>
        <begin position="622"/>
        <end position="646"/>
    </location>
</feature>
<organism evidence="8 9">
    <name type="scientific">Vallitalea guaymasensis</name>
    <dbReference type="NCBI Taxonomy" id="1185412"/>
    <lineage>
        <taxon>Bacteria</taxon>
        <taxon>Bacillati</taxon>
        <taxon>Bacillota</taxon>
        <taxon>Clostridia</taxon>
        <taxon>Lachnospirales</taxon>
        <taxon>Vallitaleaceae</taxon>
        <taxon>Vallitalea</taxon>
    </lineage>
</organism>
<sequence>MYIKLSYKNASKSIKDYGIYFLTLVFGVCVFYMFNAIDAQKEIMELTQREHNAMKFLKEILNYVSVFVSIVLGFLIVYANGFLIKRRKKELGVYLTLGMEKHQISIILILETMVLAIVGLFVGLVVGIFGSQIMSVFTAKLFEVNMTSFKFVFSPTAALKSILFFSIIFLVVTLFNTFTISKCKLLDLLYGNKKNQEMKVRNKTVSIFLFILSLISLAIAYYLILTNGIADISPAFYGSLVFGTIGTLLFFLSISGLLIKIIIKFKKVYLKNLNVFVVRQIASMINTNVVSMTIVCIALLLTIGTLSSGVSMSKAFSRDISDKTPYDISFYDYGYGDEGLTDISKVLEEHTHFSNYTSVTNQIFFYNIPQLHYKDIVIDEKLDSSMYFLRNPIKFICLSDYNRSARIQGGKELSLSENEYAIINLWETLNDNFNLVIENNKAITLNNNKFYPYKNIIKLQLYTRDSMFPSPVMIINDKYIKDMKKSEAILNADFKNVNAQKSFMAEFDKSSKRYLHFTKDELYTEVITGKTVSAFLAIYLGFVFLVTCAAILSIQQLSQSSDNKERYELLKKLGADERMLNHTLFTQILIYFLLPLSLAIVHSVVGLIAVNQLIVAYGKVNILANILMAAIFLVIVYGAYFMATYIGSKNVIKGNRII</sequence>
<evidence type="ECO:0000256" key="2">
    <source>
        <dbReference type="ARBA" id="ARBA00022475"/>
    </source>
</evidence>
<dbReference type="Proteomes" id="UP000677305">
    <property type="component" value="Chromosome"/>
</dbReference>
<dbReference type="InterPro" id="IPR027022">
    <property type="entry name" value="ABC_permease_BceB-typ"/>
</dbReference>
<keyword evidence="2 6" id="KW-1003">Cell membrane</keyword>
<keyword evidence="6" id="KW-0813">Transport</keyword>
<name>A0A8J8SBV9_9FIRM</name>
<evidence type="ECO:0000256" key="5">
    <source>
        <dbReference type="ARBA" id="ARBA00023136"/>
    </source>
</evidence>
<evidence type="ECO:0000259" key="7">
    <source>
        <dbReference type="Pfam" id="PF02687"/>
    </source>
</evidence>
<keyword evidence="3 6" id="KW-0812">Transmembrane</keyword>
<dbReference type="RefSeq" id="WP_212692989.1">
    <property type="nucleotide sequence ID" value="NZ_CP058561.1"/>
</dbReference>
<dbReference type="Pfam" id="PF02687">
    <property type="entry name" value="FtsX"/>
    <property type="match status" value="1"/>
</dbReference>
<feature type="domain" description="ABC3 transporter permease C-terminal" evidence="7">
    <location>
        <begin position="64"/>
        <end position="178"/>
    </location>
</feature>
<proteinExistence type="inferred from homology"/>
<feature type="transmembrane region" description="Helical" evidence="6">
    <location>
        <begin position="60"/>
        <end position="83"/>
    </location>
</feature>
<feature type="transmembrane region" description="Helical" evidence="6">
    <location>
        <begin position="588"/>
        <end position="610"/>
    </location>
</feature>
<dbReference type="AlphaFoldDB" id="A0A8J8SBV9"/>
<feature type="transmembrane region" description="Helical" evidence="6">
    <location>
        <begin position="204"/>
        <end position="224"/>
    </location>
</feature>
<feature type="transmembrane region" description="Helical" evidence="6">
    <location>
        <begin position="236"/>
        <end position="263"/>
    </location>
</feature>
<comment type="similarity">
    <text evidence="6">Belongs to the ABC-4 integral membrane protein family.</text>
</comment>
<reference evidence="8 9" key="1">
    <citation type="submission" date="2020-07" db="EMBL/GenBank/DDBJ databases">
        <title>Vallitalea guaymasensis genome.</title>
        <authorList>
            <person name="Postec A."/>
        </authorList>
    </citation>
    <scope>NUCLEOTIDE SEQUENCE [LARGE SCALE GENOMIC DNA]</scope>
    <source>
        <strain evidence="8 9">Ra1766G1</strain>
    </source>
</reference>
<keyword evidence="9" id="KW-1185">Reference proteome</keyword>
<dbReference type="GO" id="GO:0005886">
    <property type="term" value="C:plasma membrane"/>
    <property type="evidence" value="ECO:0007669"/>
    <property type="project" value="UniProtKB-SubCell"/>
</dbReference>
<dbReference type="KEGG" id="vgu:HYG85_07595"/>
<feature type="transmembrane region" description="Helical" evidence="6">
    <location>
        <begin position="20"/>
        <end position="40"/>
    </location>
</feature>
<keyword evidence="4 6" id="KW-1133">Transmembrane helix</keyword>
<protein>
    <submittedName>
        <fullName evidence="8">FtsX-like permease family protein</fullName>
    </submittedName>
</protein>
<feature type="transmembrane region" description="Helical" evidence="6">
    <location>
        <begin position="534"/>
        <end position="554"/>
    </location>
</feature>
<comment type="subcellular location">
    <subcellularLocation>
        <location evidence="1 6">Cell membrane</location>
        <topology evidence="1 6">Multi-pass membrane protein</topology>
    </subcellularLocation>
</comment>
<dbReference type="InterPro" id="IPR052536">
    <property type="entry name" value="ABC-4_Integral_Memb_Prot"/>
</dbReference>
<feature type="transmembrane region" description="Helical" evidence="6">
    <location>
        <begin position="284"/>
        <end position="306"/>
    </location>
</feature>
<feature type="transmembrane region" description="Helical" evidence="6">
    <location>
        <begin position="104"/>
        <end position="137"/>
    </location>
</feature>
<keyword evidence="5 6" id="KW-0472">Membrane</keyword>
<accession>A0A8J8SBV9</accession>
<evidence type="ECO:0000256" key="6">
    <source>
        <dbReference type="PIRNR" id="PIRNR018968"/>
    </source>
</evidence>
<evidence type="ECO:0000256" key="4">
    <source>
        <dbReference type="ARBA" id="ARBA00022989"/>
    </source>
</evidence>
<dbReference type="GO" id="GO:0055085">
    <property type="term" value="P:transmembrane transport"/>
    <property type="evidence" value="ECO:0007669"/>
    <property type="project" value="UniProtKB-UniRule"/>
</dbReference>
<dbReference type="EMBL" id="CP058561">
    <property type="protein sequence ID" value="QUH28781.1"/>
    <property type="molecule type" value="Genomic_DNA"/>
</dbReference>
<dbReference type="PANTHER" id="PTHR46795">
    <property type="entry name" value="ABC TRANSPORTER PERMEASE-RELATED-RELATED"/>
    <property type="match status" value="1"/>
</dbReference>
<evidence type="ECO:0000313" key="9">
    <source>
        <dbReference type="Proteomes" id="UP000677305"/>
    </source>
</evidence>
<dbReference type="PIRSF" id="PIRSF018968">
    <property type="entry name" value="ABC_permease_BceB"/>
    <property type="match status" value="1"/>
</dbReference>
<dbReference type="PANTHER" id="PTHR46795:SF3">
    <property type="entry name" value="ABC TRANSPORTER PERMEASE"/>
    <property type="match status" value="1"/>
</dbReference>
<gene>
    <name evidence="8" type="ORF">HYG85_07595</name>
</gene>